<proteinExistence type="predicted"/>
<keyword evidence="2" id="KW-1185">Reference proteome</keyword>
<reference evidence="1 2" key="1">
    <citation type="submission" date="2019-06" db="EMBL/GenBank/DDBJ databases">
        <title>A chromosome-scale genome assembly of the European perch, Perca fluviatilis.</title>
        <authorList>
            <person name="Roques C."/>
            <person name="Zahm M."/>
            <person name="Cabau C."/>
            <person name="Klopp C."/>
            <person name="Bouchez O."/>
            <person name="Donnadieu C."/>
            <person name="Kuhl H."/>
            <person name="Gislard M."/>
            <person name="Guendouz S."/>
            <person name="Journot L."/>
            <person name="Haffray P."/>
            <person name="Bestin A."/>
            <person name="Morvezen R."/>
            <person name="Feron R."/>
            <person name="Wen M."/>
            <person name="Jouanno E."/>
            <person name="Herpin A."/>
            <person name="Schartl M."/>
            <person name="Postlethwait J."/>
            <person name="Schaerlinger B."/>
            <person name="Chardard D."/>
            <person name="Lecocq T."/>
            <person name="Poncet C."/>
            <person name="Jaffrelo L."/>
            <person name="Lampietro C."/>
            <person name="Guiguen Y."/>
        </authorList>
    </citation>
    <scope>NUCLEOTIDE SEQUENCE [LARGE SCALE GENOMIC DNA]</scope>
    <source>
        <tissue evidence="1">Blood</tissue>
    </source>
</reference>
<dbReference type="EMBL" id="VHII01000005">
    <property type="protein sequence ID" value="KAF1389874.1"/>
    <property type="molecule type" value="Genomic_DNA"/>
</dbReference>
<name>A0A6A5FI39_PERFL</name>
<sequence>MFEPLSVRVTVRRKPAGGFRAKSALLSPGESCGNNHLQLQEHVDRLGQQLHTSDTMTSVNSPACLLARNHFYRNLPPSPEEIKPVFRCQNNSVKQRQVTLWVTMVTPPGSPGNIGTKGLWVNIVLGSSSSLHFSTSKPTSPAGRGVK</sequence>
<accession>A0A6A5FI39</accession>
<gene>
    <name evidence="1" type="ORF">PFLUV_G00052050</name>
</gene>
<protein>
    <submittedName>
        <fullName evidence="1">Uncharacterized protein</fullName>
    </submittedName>
</protein>
<comment type="caution">
    <text evidence="1">The sequence shown here is derived from an EMBL/GenBank/DDBJ whole genome shotgun (WGS) entry which is preliminary data.</text>
</comment>
<organism evidence="1 2">
    <name type="scientific">Perca fluviatilis</name>
    <name type="common">European perch</name>
    <dbReference type="NCBI Taxonomy" id="8168"/>
    <lineage>
        <taxon>Eukaryota</taxon>
        <taxon>Metazoa</taxon>
        <taxon>Chordata</taxon>
        <taxon>Craniata</taxon>
        <taxon>Vertebrata</taxon>
        <taxon>Euteleostomi</taxon>
        <taxon>Actinopterygii</taxon>
        <taxon>Neopterygii</taxon>
        <taxon>Teleostei</taxon>
        <taxon>Neoteleostei</taxon>
        <taxon>Acanthomorphata</taxon>
        <taxon>Eupercaria</taxon>
        <taxon>Perciformes</taxon>
        <taxon>Percoidei</taxon>
        <taxon>Percidae</taxon>
        <taxon>Percinae</taxon>
        <taxon>Perca</taxon>
    </lineage>
</organism>
<dbReference type="AlphaFoldDB" id="A0A6A5FI39"/>
<evidence type="ECO:0000313" key="2">
    <source>
        <dbReference type="Proteomes" id="UP000465112"/>
    </source>
</evidence>
<dbReference type="Proteomes" id="UP000465112">
    <property type="component" value="Chromosome 5"/>
</dbReference>
<evidence type="ECO:0000313" key="1">
    <source>
        <dbReference type="EMBL" id="KAF1389874.1"/>
    </source>
</evidence>